<feature type="transmembrane region" description="Helical" evidence="1">
    <location>
        <begin position="95"/>
        <end position="117"/>
    </location>
</feature>
<evidence type="ECO:0000313" key="2">
    <source>
        <dbReference type="EMBL" id="AHG02019.1"/>
    </source>
</evidence>
<dbReference type="EMBL" id="CP007057">
    <property type="protein sequence ID" value="AHG02019.1"/>
    <property type="molecule type" value="Genomic_DNA"/>
</dbReference>
<name>W0JTV6_9EURY</name>
<evidence type="ECO:0000313" key="3">
    <source>
        <dbReference type="Proteomes" id="UP000019024"/>
    </source>
</evidence>
<evidence type="ECO:0000256" key="1">
    <source>
        <dbReference type="SAM" id="Phobius"/>
    </source>
</evidence>
<feature type="transmembrane region" description="Helical" evidence="1">
    <location>
        <begin position="61"/>
        <end position="83"/>
    </location>
</feature>
<keyword evidence="1" id="KW-0812">Transmembrane</keyword>
<sequence>MKMVLVPLREHFNQKNLLDRNQMTAMDLNRIAVVATYLLAIGVCLSATLLTGILSPIPFGINVQIVEVLLFVCLPFTLEVAVLTRAGLSRTPVDIVLAAFAVPCLLATIWTLGGYVWPSVADSPSFLTSLGAGLLLSIILLADGALTHVGASELG</sequence>
<dbReference type="HOGENOM" id="CLU_1691494_0_0_2"/>
<keyword evidence="2" id="KW-0614">Plasmid</keyword>
<dbReference type="AlphaFoldDB" id="W0JTV6"/>
<feature type="transmembrane region" description="Helical" evidence="1">
    <location>
        <begin position="31"/>
        <end position="55"/>
    </location>
</feature>
<protein>
    <submittedName>
        <fullName evidence="2">Uncharacterized protein</fullName>
    </submittedName>
</protein>
<geneLocation type="plasmid" evidence="3">
    <name>2</name>
</geneLocation>
<dbReference type="Proteomes" id="UP000019024">
    <property type="component" value="Plasmid unnamed2"/>
</dbReference>
<keyword evidence="3" id="KW-1185">Reference proteome</keyword>
<feature type="transmembrane region" description="Helical" evidence="1">
    <location>
        <begin position="123"/>
        <end position="142"/>
    </location>
</feature>
<proteinExistence type="predicted"/>
<keyword evidence="1" id="KW-1133">Transmembrane helix</keyword>
<gene>
    <name evidence="2" type="ORF">HALLA_01585</name>
</gene>
<organism evidence="2 3">
    <name type="scientific">Halostagnicola larsenii XH-48</name>
    <dbReference type="NCBI Taxonomy" id="797299"/>
    <lineage>
        <taxon>Archaea</taxon>
        <taxon>Methanobacteriati</taxon>
        <taxon>Methanobacteriota</taxon>
        <taxon>Stenosarchaea group</taxon>
        <taxon>Halobacteria</taxon>
        <taxon>Halobacteriales</taxon>
        <taxon>Natrialbaceae</taxon>
        <taxon>Halostagnicola</taxon>
    </lineage>
</organism>
<keyword evidence="1" id="KW-0472">Membrane</keyword>
<dbReference type="KEGG" id="hlr:HALLA_01585"/>
<reference evidence="2 3" key="1">
    <citation type="submission" date="2014-01" db="EMBL/GenBank/DDBJ databases">
        <authorList>
            <consortium name="DOE Joint Genome Institute"/>
            <person name="Anderson I."/>
            <person name="Huntemann M."/>
            <person name="Han J."/>
            <person name="Chen A."/>
            <person name="Kyrpides N."/>
            <person name="Mavromatis K."/>
            <person name="Markowitz V."/>
            <person name="Palaniappan K."/>
            <person name="Ivanova N."/>
            <person name="Schaumberg A."/>
            <person name="Pati A."/>
            <person name="Liolios K."/>
            <person name="Nordberg H.P."/>
            <person name="Cantor M.N."/>
            <person name="Hua S.X."/>
            <person name="Woyke T."/>
        </authorList>
    </citation>
    <scope>NUCLEOTIDE SEQUENCE [LARGE SCALE GENOMIC DNA]</scope>
    <source>
        <strain evidence="2 3">XH-48</strain>
        <plasmid evidence="3">2</plasmid>
    </source>
</reference>
<accession>W0JTV6</accession>